<dbReference type="Proteomes" id="UP000448867">
    <property type="component" value="Unassembled WGS sequence"/>
</dbReference>
<gene>
    <name evidence="5" type="ORF">GJU40_14580</name>
</gene>
<evidence type="ECO:0000256" key="3">
    <source>
        <dbReference type="ARBA" id="ARBA00022839"/>
    </source>
</evidence>
<dbReference type="GO" id="GO:0005829">
    <property type="term" value="C:cytosol"/>
    <property type="evidence" value="ECO:0007669"/>
    <property type="project" value="TreeGrafter"/>
</dbReference>
<organism evidence="5 6">
    <name type="scientific">Metabacillus lacus</name>
    <dbReference type="NCBI Taxonomy" id="1983721"/>
    <lineage>
        <taxon>Bacteria</taxon>
        <taxon>Bacillati</taxon>
        <taxon>Bacillota</taxon>
        <taxon>Bacilli</taxon>
        <taxon>Bacillales</taxon>
        <taxon>Bacillaceae</taxon>
        <taxon>Metabacillus</taxon>
    </lineage>
</organism>
<dbReference type="EMBL" id="WKKI01000033">
    <property type="protein sequence ID" value="MRX73372.1"/>
    <property type="molecule type" value="Genomic_DNA"/>
</dbReference>
<dbReference type="SUPFAM" id="SSF52113">
    <property type="entry name" value="BRCT domain"/>
    <property type="match status" value="1"/>
</dbReference>
<evidence type="ECO:0000313" key="6">
    <source>
        <dbReference type="Proteomes" id="UP000448867"/>
    </source>
</evidence>
<evidence type="ECO:0000313" key="5">
    <source>
        <dbReference type="EMBL" id="MRX73372.1"/>
    </source>
</evidence>
<evidence type="ECO:0000256" key="1">
    <source>
        <dbReference type="ARBA" id="ARBA00022722"/>
    </source>
</evidence>
<dbReference type="SMART" id="SM00479">
    <property type="entry name" value="EXOIII"/>
    <property type="match status" value="1"/>
</dbReference>
<dbReference type="InterPro" id="IPR036420">
    <property type="entry name" value="BRCT_dom_sf"/>
</dbReference>
<keyword evidence="3 5" id="KW-0269">Exonuclease</keyword>
<dbReference type="Pfam" id="PF00533">
    <property type="entry name" value="BRCT"/>
    <property type="match status" value="1"/>
</dbReference>
<dbReference type="GO" id="GO:0008408">
    <property type="term" value="F:3'-5' exonuclease activity"/>
    <property type="evidence" value="ECO:0007669"/>
    <property type="project" value="TreeGrafter"/>
</dbReference>
<dbReference type="RefSeq" id="WP_154308836.1">
    <property type="nucleotide sequence ID" value="NZ_WKKI01000033.1"/>
</dbReference>
<evidence type="ECO:0000259" key="4">
    <source>
        <dbReference type="PROSITE" id="PS50172"/>
    </source>
</evidence>
<dbReference type="GO" id="GO:0003676">
    <property type="term" value="F:nucleic acid binding"/>
    <property type="evidence" value="ECO:0007669"/>
    <property type="project" value="InterPro"/>
</dbReference>
<dbReference type="OrthoDB" id="9803913at2"/>
<dbReference type="PANTHER" id="PTHR30231:SF42">
    <property type="entry name" value="EXONUCLEASE"/>
    <property type="match status" value="1"/>
</dbReference>
<dbReference type="Gene3D" id="3.30.420.10">
    <property type="entry name" value="Ribonuclease H-like superfamily/Ribonuclease H"/>
    <property type="match status" value="1"/>
</dbReference>
<dbReference type="CDD" id="cd06130">
    <property type="entry name" value="DNA_pol_III_epsilon_like"/>
    <property type="match status" value="1"/>
</dbReference>
<sequence length="314" mass="35591">MDFIALDFEIANHKLSSACSLGMVFVEDNAIVDKKNFLIRPPALKVDPEYTNIHGITAEMLKDAPLFPEIWNEIQHYFSMETLFVAHNAQFDMNVLKNTLLEYSIELPEFQYVCSIPVSSSALQGERIGNSLKERTERFGIVLENHHDALSDARACAELVIKSVQSKKRKSLQSYCQTYGRIPVKKFSQLKLQTTFKKKRKKFEKVSIKDIVTTESTFDENHKLYGKSVVFTGDLQSLDRKEAMQKVVDYGGIVKSGVSRKTDFLVVGKQDKNVVGVAGISTKEKKAYELIEQGIEIKIIGEEELMELISPVRL</sequence>
<dbReference type="InterPro" id="IPR001357">
    <property type="entry name" value="BRCT_dom"/>
</dbReference>
<dbReference type="AlphaFoldDB" id="A0A7X2M0N0"/>
<protein>
    <submittedName>
        <fullName evidence="5">Exonuclease</fullName>
    </submittedName>
</protein>
<reference evidence="5 6" key="1">
    <citation type="submission" date="2019-11" db="EMBL/GenBank/DDBJ databases">
        <title>Bacillus lacus genome.</title>
        <authorList>
            <person name="Allen C.J."/>
            <person name="Newman J.D."/>
        </authorList>
    </citation>
    <scope>NUCLEOTIDE SEQUENCE [LARGE SCALE GENOMIC DNA]</scope>
    <source>
        <strain evidence="5 6">KCTC 33946</strain>
    </source>
</reference>
<accession>A0A7X2M0N0</accession>
<evidence type="ECO:0000256" key="2">
    <source>
        <dbReference type="ARBA" id="ARBA00022801"/>
    </source>
</evidence>
<dbReference type="Gene3D" id="3.40.50.10190">
    <property type="entry name" value="BRCT domain"/>
    <property type="match status" value="1"/>
</dbReference>
<dbReference type="InterPro" id="IPR012337">
    <property type="entry name" value="RNaseH-like_sf"/>
</dbReference>
<keyword evidence="1" id="KW-0540">Nuclease</keyword>
<keyword evidence="2" id="KW-0378">Hydrolase</keyword>
<dbReference type="PROSITE" id="PS50172">
    <property type="entry name" value="BRCT"/>
    <property type="match status" value="1"/>
</dbReference>
<dbReference type="InterPro" id="IPR013520">
    <property type="entry name" value="Ribonucl_H"/>
</dbReference>
<feature type="domain" description="BRCT" evidence="4">
    <location>
        <begin position="219"/>
        <end position="314"/>
    </location>
</feature>
<dbReference type="FunFam" id="3.30.420.10:FF:000045">
    <property type="entry name" value="3'-5' exonuclease DinG"/>
    <property type="match status" value="1"/>
</dbReference>
<dbReference type="InterPro" id="IPR036397">
    <property type="entry name" value="RNaseH_sf"/>
</dbReference>
<dbReference type="CDD" id="cd17748">
    <property type="entry name" value="BRCT_DNA_ligase_like"/>
    <property type="match status" value="1"/>
</dbReference>
<dbReference type="PANTHER" id="PTHR30231">
    <property type="entry name" value="DNA POLYMERASE III SUBUNIT EPSILON"/>
    <property type="match status" value="1"/>
</dbReference>
<comment type="caution">
    <text evidence="5">The sequence shown here is derived from an EMBL/GenBank/DDBJ whole genome shotgun (WGS) entry which is preliminary data.</text>
</comment>
<keyword evidence="6" id="KW-1185">Reference proteome</keyword>
<dbReference type="SUPFAM" id="SSF53098">
    <property type="entry name" value="Ribonuclease H-like"/>
    <property type="match status" value="1"/>
</dbReference>
<proteinExistence type="predicted"/>
<dbReference type="Pfam" id="PF00929">
    <property type="entry name" value="RNase_T"/>
    <property type="match status" value="1"/>
</dbReference>
<name>A0A7X2M0N0_9BACI</name>